<feature type="domain" description="DUF4218" evidence="1">
    <location>
        <begin position="1"/>
        <end position="85"/>
    </location>
</feature>
<dbReference type="Proteomes" id="UP000235145">
    <property type="component" value="Unassembled WGS sequence"/>
</dbReference>
<comment type="caution">
    <text evidence="2">The sequence shown here is derived from an EMBL/GenBank/DDBJ whole genome shotgun (WGS) entry which is preliminary data.</text>
</comment>
<dbReference type="AlphaFoldDB" id="A0A9R1WZD6"/>
<organism evidence="2 3">
    <name type="scientific">Lactuca sativa</name>
    <name type="common">Garden lettuce</name>
    <dbReference type="NCBI Taxonomy" id="4236"/>
    <lineage>
        <taxon>Eukaryota</taxon>
        <taxon>Viridiplantae</taxon>
        <taxon>Streptophyta</taxon>
        <taxon>Embryophyta</taxon>
        <taxon>Tracheophyta</taxon>
        <taxon>Spermatophyta</taxon>
        <taxon>Magnoliopsida</taxon>
        <taxon>eudicotyledons</taxon>
        <taxon>Gunneridae</taxon>
        <taxon>Pentapetalae</taxon>
        <taxon>asterids</taxon>
        <taxon>campanulids</taxon>
        <taxon>Asterales</taxon>
        <taxon>Asteraceae</taxon>
        <taxon>Cichorioideae</taxon>
        <taxon>Cichorieae</taxon>
        <taxon>Lactucinae</taxon>
        <taxon>Lactuca</taxon>
    </lineage>
</organism>
<proteinExistence type="predicted"/>
<evidence type="ECO:0000259" key="1">
    <source>
        <dbReference type="Pfam" id="PF13960"/>
    </source>
</evidence>
<dbReference type="InterPro" id="IPR025452">
    <property type="entry name" value="DUF4218"/>
</dbReference>
<protein>
    <recommendedName>
        <fullName evidence="1">DUF4218 domain-containing protein</fullName>
    </recommendedName>
</protein>
<name>A0A9R1WZD6_LACSA</name>
<dbReference type="EMBL" id="NBSK02000008">
    <property type="protein sequence ID" value="KAJ0190817.1"/>
    <property type="molecule type" value="Genomic_DNA"/>
</dbReference>
<gene>
    <name evidence="2" type="ORF">LSAT_V11C800410700</name>
</gene>
<accession>A0A9R1WZD6</accession>
<dbReference type="PANTHER" id="PTHR48258:SF11">
    <property type="entry name" value="TDCA1-ORF2 PROTEIN"/>
    <property type="match status" value="1"/>
</dbReference>
<evidence type="ECO:0000313" key="2">
    <source>
        <dbReference type="EMBL" id="KAJ0190817.1"/>
    </source>
</evidence>
<dbReference type="Pfam" id="PF13960">
    <property type="entry name" value="DUF4218"/>
    <property type="match status" value="1"/>
</dbReference>
<evidence type="ECO:0000313" key="3">
    <source>
        <dbReference type="Proteomes" id="UP000235145"/>
    </source>
</evidence>
<sequence length="88" mass="10681">MEHLLIQFPYEQKRVGPVQYCWKYPFEKFIYYIKIYLNQLKKDVKTKAQVEGSIINAYLLREASIFFSHYFESGVPTRNRKLPRNDNE</sequence>
<dbReference type="PANTHER" id="PTHR48258">
    <property type="entry name" value="DUF4218 DOMAIN-CONTAINING PROTEIN-RELATED"/>
    <property type="match status" value="1"/>
</dbReference>
<keyword evidence="3" id="KW-1185">Reference proteome</keyword>
<reference evidence="2 3" key="1">
    <citation type="journal article" date="2017" name="Nat. Commun.">
        <title>Genome assembly with in vitro proximity ligation data and whole-genome triplication in lettuce.</title>
        <authorList>
            <person name="Reyes-Chin-Wo S."/>
            <person name="Wang Z."/>
            <person name="Yang X."/>
            <person name="Kozik A."/>
            <person name="Arikit S."/>
            <person name="Song C."/>
            <person name="Xia L."/>
            <person name="Froenicke L."/>
            <person name="Lavelle D.O."/>
            <person name="Truco M.J."/>
            <person name="Xia R."/>
            <person name="Zhu S."/>
            <person name="Xu C."/>
            <person name="Xu H."/>
            <person name="Xu X."/>
            <person name="Cox K."/>
            <person name="Korf I."/>
            <person name="Meyers B.C."/>
            <person name="Michelmore R.W."/>
        </authorList>
    </citation>
    <scope>NUCLEOTIDE SEQUENCE [LARGE SCALE GENOMIC DNA]</scope>
    <source>
        <strain evidence="3">cv. Salinas</strain>
        <tissue evidence="2">Seedlings</tissue>
    </source>
</reference>